<protein>
    <submittedName>
        <fullName evidence="1">Uncharacterized protein</fullName>
    </submittedName>
</protein>
<reference evidence="1 2" key="1">
    <citation type="submission" date="2022-04" db="EMBL/GenBank/DDBJ databases">
        <title>Positive selection, recombination, and allopatry shape intraspecific diversity of widespread and dominant cyanobacteria.</title>
        <authorList>
            <person name="Wei J."/>
            <person name="Shu W."/>
            <person name="Hu C."/>
        </authorList>
    </citation>
    <scope>NUCLEOTIDE SEQUENCE [LARGE SCALE GENOMIC DNA]</scope>
    <source>
        <strain evidence="1 2">GB2-A5</strain>
    </source>
</reference>
<evidence type="ECO:0000313" key="1">
    <source>
        <dbReference type="EMBL" id="MEP0866730.1"/>
    </source>
</evidence>
<comment type="caution">
    <text evidence="1">The sequence shown here is derived from an EMBL/GenBank/DDBJ whole genome shotgun (WGS) entry which is preliminary data.</text>
</comment>
<proteinExistence type="predicted"/>
<accession>A0ABV0JTE1</accession>
<dbReference type="EMBL" id="JAMPKK010000049">
    <property type="protein sequence ID" value="MEP0866730.1"/>
    <property type="molecule type" value="Genomic_DNA"/>
</dbReference>
<keyword evidence="2" id="KW-1185">Reference proteome</keyword>
<name>A0ABV0JTE1_9CYAN</name>
<dbReference type="Proteomes" id="UP001442494">
    <property type="component" value="Unassembled WGS sequence"/>
</dbReference>
<evidence type="ECO:0000313" key="2">
    <source>
        <dbReference type="Proteomes" id="UP001442494"/>
    </source>
</evidence>
<gene>
    <name evidence="1" type="ORF">NDI37_19950</name>
</gene>
<organism evidence="1 2">
    <name type="scientific">Funiculus sociatus GB2-A5</name>
    <dbReference type="NCBI Taxonomy" id="2933946"/>
    <lineage>
        <taxon>Bacteria</taxon>
        <taxon>Bacillati</taxon>
        <taxon>Cyanobacteriota</taxon>
        <taxon>Cyanophyceae</taxon>
        <taxon>Coleofasciculales</taxon>
        <taxon>Coleofasciculaceae</taxon>
        <taxon>Funiculus</taxon>
    </lineage>
</organism>
<sequence>MGSDIVTSAVHRNLYKALLYTNWRISTPELFADVNNSDRYFGNNFNNP</sequence>
<dbReference type="RefSeq" id="WP_190420294.1">
    <property type="nucleotide sequence ID" value="NZ_JAMPKK010000049.1"/>
</dbReference>